<name>L1JY87_GUITC</name>
<dbReference type="EMBL" id="JH992971">
    <property type="protein sequence ID" value="EKX53068.1"/>
    <property type="molecule type" value="Genomic_DNA"/>
</dbReference>
<organism evidence="1">
    <name type="scientific">Guillardia theta (strain CCMP2712)</name>
    <name type="common">Cryptophyte</name>
    <dbReference type="NCBI Taxonomy" id="905079"/>
    <lineage>
        <taxon>Eukaryota</taxon>
        <taxon>Cryptophyceae</taxon>
        <taxon>Pyrenomonadales</taxon>
        <taxon>Geminigeraceae</taxon>
        <taxon>Guillardia</taxon>
    </lineage>
</organism>
<gene>
    <name evidence="1" type="ORF">GUITHDRAFT_133446</name>
</gene>
<reference evidence="1 3" key="1">
    <citation type="journal article" date="2012" name="Nature">
        <title>Algal genomes reveal evolutionary mosaicism and the fate of nucleomorphs.</title>
        <authorList>
            <consortium name="DOE Joint Genome Institute"/>
            <person name="Curtis B.A."/>
            <person name="Tanifuji G."/>
            <person name="Burki F."/>
            <person name="Gruber A."/>
            <person name="Irimia M."/>
            <person name="Maruyama S."/>
            <person name="Arias M.C."/>
            <person name="Ball S.G."/>
            <person name="Gile G.H."/>
            <person name="Hirakawa Y."/>
            <person name="Hopkins J.F."/>
            <person name="Kuo A."/>
            <person name="Rensing S.A."/>
            <person name="Schmutz J."/>
            <person name="Symeonidi A."/>
            <person name="Elias M."/>
            <person name="Eveleigh R.J."/>
            <person name="Herman E.K."/>
            <person name="Klute M.J."/>
            <person name="Nakayama T."/>
            <person name="Obornik M."/>
            <person name="Reyes-Prieto A."/>
            <person name="Armbrust E.V."/>
            <person name="Aves S.J."/>
            <person name="Beiko R.G."/>
            <person name="Coutinho P."/>
            <person name="Dacks J.B."/>
            <person name="Durnford D.G."/>
            <person name="Fast N.M."/>
            <person name="Green B.R."/>
            <person name="Grisdale C.J."/>
            <person name="Hempel F."/>
            <person name="Henrissat B."/>
            <person name="Hoppner M.P."/>
            <person name="Ishida K."/>
            <person name="Kim E."/>
            <person name="Koreny L."/>
            <person name="Kroth P.G."/>
            <person name="Liu Y."/>
            <person name="Malik S.B."/>
            <person name="Maier U.G."/>
            <person name="McRose D."/>
            <person name="Mock T."/>
            <person name="Neilson J.A."/>
            <person name="Onodera N.T."/>
            <person name="Poole A.M."/>
            <person name="Pritham E.J."/>
            <person name="Richards T.A."/>
            <person name="Rocap G."/>
            <person name="Roy S.W."/>
            <person name="Sarai C."/>
            <person name="Schaack S."/>
            <person name="Shirato S."/>
            <person name="Slamovits C.H."/>
            <person name="Spencer D.F."/>
            <person name="Suzuki S."/>
            <person name="Worden A.Z."/>
            <person name="Zauner S."/>
            <person name="Barry K."/>
            <person name="Bell C."/>
            <person name="Bharti A.K."/>
            <person name="Crow J.A."/>
            <person name="Grimwood J."/>
            <person name="Kramer R."/>
            <person name="Lindquist E."/>
            <person name="Lucas S."/>
            <person name="Salamov A."/>
            <person name="McFadden G.I."/>
            <person name="Lane C.E."/>
            <person name="Keeling P.J."/>
            <person name="Gray M.W."/>
            <person name="Grigoriev I.V."/>
            <person name="Archibald J.M."/>
        </authorList>
    </citation>
    <scope>NUCLEOTIDE SEQUENCE</scope>
    <source>
        <strain evidence="1 3">CCMP2712</strain>
    </source>
</reference>
<evidence type="ECO:0000313" key="2">
    <source>
        <dbReference type="EnsemblProtists" id="EKX53068"/>
    </source>
</evidence>
<dbReference type="GO" id="GO:0035770">
    <property type="term" value="C:ribonucleoprotein granule"/>
    <property type="evidence" value="ECO:0007669"/>
    <property type="project" value="TreeGrafter"/>
</dbReference>
<dbReference type="AlphaFoldDB" id="L1JY87"/>
<accession>L1JY87</accession>
<dbReference type="GO" id="GO:0005759">
    <property type="term" value="C:mitochondrial matrix"/>
    <property type="evidence" value="ECO:0007669"/>
    <property type="project" value="TreeGrafter"/>
</dbReference>
<dbReference type="RefSeq" id="XP_005840048.1">
    <property type="nucleotide sequence ID" value="XM_005839991.1"/>
</dbReference>
<reference evidence="3" key="2">
    <citation type="submission" date="2012-11" db="EMBL/GenBank/DDBJ databases">
        <authorList>
            <person name="Kuo A."/>
            <person name="Curtis B.A."/>
            <person name="Tanifuji G."/>
            <person name="Burki F."/>
            <person name="Gruber A."/>
            <person name="Irimia M."/>
            <person name="Maruyama S."/>
            <person name="Arias M.C."/>
            <person name="Ball S.G."/>
            <person name="Gile G.H."/>
            <person name="Hirakawa Y."/>
            <person name="Hopkins J.F."/>
            <person name="Rensing S.A."/>
            <person name="Schmutz J."/>
            <person name="Symeonidi A."/>
            <person name="Elias M."/>
            <person name="Eveleigh R.J."/>
            <person name="Herman E.K."/>
            <person name="Klute M.J."/>
            <person name="Nakayama T."/>
            <person name="Obornik M."/>
            <person name="Reyes-Prieto A."/>
            <person name="Armbrust E.V."/>
            <person name="Aves S.J."/>
            <person name="Beiko R.G."/>
            <person name="Coutinho P."/>
            <person name="Dacks J.B."/>
            <person name="Durnford D.G."/>
            <person name="Fast N.M."/>
            <person name="Green B.R."/>
            <person name="Grisdale C."/>
            <person name="Hempe F."/>
            <person name="Henrissat B."/>
            <person name="Hoppner M.P."/>
            <person name="Ishida K.-I."/>
            <person name="Kim E."/>
            <person name="Koreny L."/>
            <person name="Kroth P.G."/>
            <person name="Liu Y."/>
            <person name="Malik S.-B."/>
            <person name="Maier U.G."/>
            <person name="McRose D."/>
            <person name="Mock T."/>
            <person name="Neilson J.A."/>
            <person name="Onodera N.T."/>
            <person name="Poole A.M."/>
            <person name="Pritham E.J."/>
            <person name="Richards T.A."/>
            <person name="Rocap G."/>
            <person name="Roy S.W."/>
            <person name="Sarai C."/>
            <person name="Schaack S."/>
            <person name="Shirato S."/>
            <person name="Slamovits C.H."/>
            <person name="Spencer D.F."/>
            <person name="Suzuki S."/>
            <person name="Worden A.Z."/>
            <person name="Zauner S."/>
            <person name="Barry K."/>
            <person name="Bell C."/>
            <person name="Bharti A.K."/>
            <person name="Crow J.A."/>
            <person name="Grimwood J."/>
            <person name="Kramer R."/>
            <person name="Lindquist E."/>
            <person name="Lucas S."/>
            <person name="Salamov A."/>
            <person name="McFadden G.I."/>
            <person name="Lane C.E."/>
            <person name="Keeling P.J."/>
            <person name="Gray M.W."/>
            <person name="Grigoriev I.V."/>
            <person name="Archibald J.M."/>
        </authorList>
    </citation>
    <scope>NUCLEOTIDE SEQUENCE</scope>
    <source>
        <strain evidence="3">CCMP2712</strain>
    </source>
</reference>
<evidence type="ECO:0000313" key="3">
    <source>
        <dbReference type="Proteomes" id="UP000011087"/>
    </source>
</evidence>
<evidence type="ECO:0000313" key="1">
    <source>
        <dbReference type="EMBL" id="EKX53068.1"/>
    </source>
</evidence>
<dbReference type="GeneID" id="17309650"/>
<sequence length="448" mass="50946">MEVMQQVSVRLQNIQGEVLSPLDISNIAWSFGNVGYQDVDCMSSKSKQSSLGHCEDSIQGYNTGFKRAGRDFESRMGDGHHSSNLFDKAKKGLLHPSSQLSRYSPQSISNIVWALAKCNEINDDILQMFSDHVMKVGLSSFKVKDVCLLIHGYSNSNVGYELFEALVPWLQQIGLQQLTEDQITSFSWVLANRLRVRQVPNTGTKQLSQNSRYSHSSLDPLDESFGQHKEDIAELQLMMLIRTWVLSNPLKGFRSKDLSLLVWSFAVSFPMEKLILFPVNECLRSQDISTFSTLSLVNIAWAYAHILKGRDEYFVDTMKGISQEIERRGVHNIPSHQLSSFAWSCCKLGLRDERLFQDIACLLDAGFLQKLTNHSLISLLWALGITDVMKHIQLTIFEQEILKRQVRSFNAIELNTAALAFSRTRYQGRIWEELDAEAIRRSRGKKGK</sequence>
<dbReference type="GO" id="GO:0003723">
    <property type="term" value="F:RNA binding"/>
    <property type="evidence" value="ECO:0007669"/>
    <property type="project" value="TreeGrafter"/>
</dbReference>
<dbReference type="GO" id="GO:0044528">
    <property type="term" value="P:regulation of mitochondrial mRNA stability"/>
    <property type="evidence" value="ECO:0007669"/>
    <property type="project" value="TreeGrafter"/>
</dbReference>
<dbReference type="PANTHER" id="PTHR21228:SF40">
    <property type="entry name" value="LD45607P"/>
    <property type="match status" value="1"/>
</dbReference>
<reference evidence="2" key="3">
    <citation type="submission" date="2016-03" db="UniProtKB">
        <authorList>
            <consortium name="EnsemblProtists"/>
        </authorList>
    </citation>
    <scope>IDENTIFICATION</scope>
</reference>
<protein>
    <recommendedName>
        <fullName evidence="4">FAST kinase leucine-rich domain-containing protein</fullName>
    </recommendedName>
</protein>
<dbReference type="PANTHER" id="PTHR21228">
    <property type="entry name" value="FAST LEU-RICH DOMAIN-CONTAINING"/>
    <property type="match status" value="1"/>
</dbReference>
<dbReference type="GO" id="GO:0000963">
    <property type="term" value="P:mitochondrial RNA processing"/>
    <property type="evidence" value="ECO:0007669"/>
    <property type="project" value="TreeGrafter"/>
</dbReference>
<proteinExistence type="predicted"/>
<dbReference type="KEGG" id="gtt:GUITHDRAFT_133446"/>
<evidence type="ECO:0008006" key="4">
    <source>
        <dbReference type="Google" id="ProtNLM"/>
    </source>
</evidence>
<dbReference type="Proteomes" id="UP000011087">
    <property type="component" value="Unassembled WGS sequence"/>
</dbReference>
<keyword evidence="3" id="KW-1185">Reference proteome</keyword>
<dbReference type="PaxDb" id="55529-EKX53068"/>
<dbReference type="HOGENOM" id="CLU_611724_0_0_1"/>
<dbReference type="EnsemblProtists" id="EKX53068">
    <property type="protein sequence ID" value="EKX53068"/>
    <property type="gene ID" value="GUITHDRAFT_133446"/>
</dbReference>
<dbReference type="InterPro" id="IPR050870">
    <property type="entry name" value="FAST_kinase"/>
</dbReference>